<protein>
    <submittedName>
        <fullName evidence="1">Uncharacterized protein</fullName>
    </submittedName>
</protein>
<evidence type="ECO:0000313" key="1">
    <source>
        <dbReference type="EMBL" id="MPC39642.1"/>
    </source>
</evidence>
<keyword evidence="2" id="KW-1185">Reference proteome</keyword>
<dbReference type="AlphaFoldDB" id="A0A5B7EZH5"/>
<organism evidence="1 2">
    <name type="scientific">Portunus trituberculatus</name>
    <name type="common">Swimming crab</name>
    <name type="synonym">Neptunus trituberculatus</name>
    <dbReference type="NCBI Taxonomy" id="210409"/>
    <lineage>
        <taxon>Eukaryota</taxon>
        <taxon>Metazoa</taxon>
        <taxon>Ecdysozoa</taxon>
        <taxon>Arthropoda</taxon>
        <taxon>Crustacea</taxon>
        <taxon>Multicrustacea</taxon>
        <taxon>Malacostraca</taxon>
        <taxon>Eumalacostraca</taxon>
        <taxon>Eucarida</taxon>
        <taxon>Decapoda</taxon>
        <taxon>Pleocyemata</taxon>
        <taxon>Brachyura</taxon>
        <taxon>Eubrachyura</taxon>
        <taxon>Portunoidea</taxon>
        <taxon>Portunidae</taxon>
        <taxon>Portuninae</taxon>
        <taxon>Portunus</taxon>
    </lineage>
</organism>
<dbReference type="Proteomes" id="UP000324222">
    <property type="component" value="Unassembled WGS sequence"/>
</dbReference>
<evidence type="ECO:0000313" key="2">
    <source>
        <dbReference type="Proteomes" id="UP000324222"/>
    </source>
</evidence>
<proteinExistence type="predicted"/>
<reference evidence="1 2" key="1">
    <citation type="submission" date="2019-05" db="EMBL/GenBank/DDBJ databases">
        <title>Another draft genome of Portunus trituberculatus and its Hox gene families provides insights of decapod evolution.</title>
        <authorList>
            <person name="Jeong J.-H."/>
            <person name="Song I."/>
            <person name="Kim S."/>
            <person name="Choi T."/>
            <person name="Kim D."/>
            <person name="Ryu S."/>
            <person name="Kim W."/>
        </authorList>
    </citation>
    <scope>NUCLEOTIDE SEQUENCE [LARGE SCALE GENOMIC DNA]</scope>
    <source>
        <tissue evidence="1">Muscle</tissue>
    </source>
</reference>
<sequence length="35" mass="3954">MGLNLKSSGLGEKWEETDFQTVVNKWNGFSSHVDL</sequence>
<gene>
    <name evidence="1" type="ORF">E2C01_033187</name>
</gene>
<dbReference type="EMBL" id="VSRR010004430">
    <property type="protein sequence ID" value="MPC39642.1"/>
    <property type="molecule type" value="Genomic_DNA"/>
</dbReference>
<comment type="caution">
    <text evidence="1">The sequence shown here is derived from an EMBL/GenBank/DDBJ whole genome shotgun (WGS) entry which is preliminary data.</text>
</comment>
<accession>A0A5B7EZH5</accession>
<name>A0A5B7EZH5_PORTR</name>